<dbReference type="EMBL" id="CM042042">
    <property type="protein sequence ID" value="KAI3705646.1"/>
    <property type="molecule type" value="Genomic_DNA"/>
</dbReference>
<proteinExistence type="predicted"/>
<reference evidence="1 2" key="2">
    <citation type="journal article" date="2022" name="Mol. Ecol. Resour.">
        <title>The genomes of chicory, endive, great burdock and yacon provide insights into Asteraceae paleo-polyploidization history and plant inulin production.</title>
        <authorList>
            <person name="Fan W."/>
            <person name="Wang S."/>
            <person name="Wang H."/>
            <person name="Wang A."/>
            <person name="Jiang F."/>
            <person name="Liu H."/>
            <person name="Zhao H."/>
            <person name="Xu D."/>
            <person name="Zhang Y."/>
        </authorList>
    </citation>
    <scope>NUCLEOTIDE SEQUENCE [LARGE SCALE GENOMIC DNA]</scope>
    <source>
        <strain evidence="2">cv. Yunnan</strain>
        <tissue evidence="1">Leaves</tissue>
    </source>
</reference>
<gene>
    <name evidence="1" type="ORF">L1987_75885</name>
</gene>
<accession>A0ACB9A7B6</accession>
<organism evidence="1 2">
    <name type="scientific">Smallanthus sonchifolius</name>
    <dbReference type="NCBI Taxonomy" id="185202"/>
    <lineage>
        <taxon>Eukaryota</taxon>
        <taxon>Viridiplantae</taxon>
        <taxon>Streptophyta</taxon>
        <taxon>Embryophyta</taxon>
        <taxon>Tracheophyta</taxon>
        <taxon>Spermatophyta</taxon>
        <taxon>Magnoliopsida</taxon>
        <taxon>eudicotyledons</taxon>
        <taxon>Gunneridae</taxon>
        <taxon>Pentapetalae</taxon>
        <taxon>asterids</taxon>
        <taxon>campanulids</taxon>
        <taxon>Asterales</taxon>
        <taxon>Asteraceae</taxon>
        <taxon>Asteroideae</taxon>
        <taxon>Heliantheae alliance</taxon>
        <taxon>Millerieae</taxon>
        <taxon>Smallanthus</taxon>
    </lineage>
</organism>
<reference evidence="2" key="1">
    <citation type="journal article" date="2022" name="Mol. Ecol. Resour.">
        <title>The genomes of chicory, endive, great burdock and yacon provide insights into Asteraceae palaeo-polyploidization history and plant inulin production.</title>
        <authorList>
            <person name="Fan W."/>
            <person name="Wang S."/>
            <person name="Wang H."/>
            <person name="Wang A."/>
            <person name="Jiang F."/>
            <person name="Liu H."/>
            <person name="Zhao H."/>
            <person name="Xu D."/>
            <person name="Zhang Y."/>
        </authorList>
    </citation>
    <scope>NUCLEOTIDE SEQUENCE [LARGE SCALE GENOMIC DNA]</scope>
    <source>
        <strain evidence="2">cv. Yunnan</strain>
    </source>
</reference>
<evidence type="ECO:0000313" key="2">
    <source>
        <dbReference type="Proteomes" id="UP001056120"/>
    </source>
</evidence>
<comment type="caution">
    <text evidence="1">The sequence shown here is derived from an EMBL/GenBank/DDBJ whole genome shotgun (WGS) entry which is preliminary data.</text>
</comment>
<name>A0ACB9A7B6_9ASTR</name>
<protein>
    <submittedName>
        <fullName evidence="1">Uncharacterized protein</fullName>
    </submittedName>
</protein>
<dbReference type="Proteomes" id="UP001056120">
    <property type="component" value="Linkage Group LG25"/>
</dbReference>
<evidence type="ECO:0000313" key="1">
    <source>
        <dbReference type="EMBL" id="KAI3705646.1"/>
    </source>
</evidence>
<sequence>MQEIEEKRMSLPNYMKKIQKDVTAEILVDWLRLQRSISLYQIPCSSQKFEEVSSPHVEDYCYIIDNTHTKEEVVQMLINFFGTRTEHFKFCL</sequence>
<keyword evidence="2" id="KW-1185">Reference proteome</keyword>